<dbReference type="InterPro" id="IPR019734">
    <property type="entry name" value="TPR_rpt"/>
</dbReference>
<comment type="subcellular location">
    <subcellularLocation>
        <location evidence="1">Nucleus</location>
    </subcellularLocation>
</comment>
<dbReference type="Gene3D" id="1.25.40.10">
    <property type="entry name" value="Tetratricopeptide repeat domain"/>
    <property type="match status" value="1"/>
</dbReference>
<keyword evidence="3 7" id="KW-0802">TPR repeat</keyword>
<comment type="caution">
    <text evidence="9">The sequence shown here is derived from an EMBL/GenBank/DDBJ whole genome shotgun (WGS) entry which is preliminary data.</text>
</comment>
<sequence>MWSTAKKFSARETAKLEPPWTVPCTPQKATVVASNLSYCTPSGHGMPNLQPQGSPYVLAKHAQASRIEIIDKDPQKSIPLFWAAINSGDRVDSALKDMAFSMKQMNRAEEAIEAIKSFRHLCSPLSQESIDNVLLELYKKCGRINDQIEMLNFKLKMLDEGLAFGGRKTKLTRYKGKRFYVSLDHEKCRLLGNLAWLHMQSENYGEAEQLYRKALAIEEDNKKQCNLAICLMKNGRLVEAKSILQSVRSALVEAFDELSLKSLKRAVKVLMELEPQGDPFGNEEDFLKEDILQGGNDQLFNIQYWWEKKPKMTEIVPEKFAFTSNLDQNEFDGISSSCYLDLASKNKSQRSVLVKERQSYHEIDTESALENDSVLIRGSGQTPDSSNLTRQRAAIQEHVYLKSREKDHVLKPKSLNRIWSTATVKSQQKSDGSLPSSRNQNWNTEPNAFINDERLTNIFETPIRISKDGHSPALSRAGTKKHDSFLTGVRAWHDLIEELRSFNISIDTAASNSTTSEVNLKTQLIRKTERKLWADMVEEEEELANQKLSMHVEATNKCIVESEICLRTQLVQKSRKRNWNGRVDVEESSNFDSRGRSWIDMPEDDRSISDAKLANGSPMQPSSPVRRALLLGFEDSDVTTID</sequence>
<gene>
    <name evidence="9" type="ORF">ZIOFF_040740</name>
</gene>
<evidence type="ECO:0000256" key="1">
    <source>
        <dbReference type="ARBA" id="ARBA00004123"/>
    </source>
</evidence>
<dbReference type="SUPFAM" id="SSF48452">
    <property type="entry name" value="TPR-like"/>
    <property type="match status" value="1"/>
</dbReference>
<evidence type="ECO:0000256" key="3">
    <source>
        <dbReference type="ARBA" id="ARBA00022803"/>
    </source>
</evidence>
<evidence type="ECO:0000256" key="6">
    <source>
        <dbReference type="ARBA" id="ARBA00025750"/>
    </source>
</evidence>
<name>A0A8J5GHW4_ZINOF</name>
<dbReference type="Pfam" id="PF14559">
    <property type="entry name" value="TPR_19"/>
    <property type="match status" value="1"/>
</dbReference>
<evidence type="ECO:0000256" key="7">
    <source>
        <dbReference type="PROSITE-ProRule" id="PRU00339"/>
    </source>
</evidence>
<keyword evidence="5" id="KW-0539">Nucleus</keyword>
<evidence type="ECO:0000256" key="4">
    <source>
        <dbReference type="ARBA" id="ARBA00023054"/>
    </source>
</evidence>
<dbReference type="PANTHER" id="PTHR36326">
    <property type="entry name" value="PROTEIN POLLENLESS 3-LIKE 2"/>
    <property type="match status" value="1"/>
</dbReference>
<dbReference type="InterPro" id="IPR011990">
    <property type="entry name" value="TPR-like_helical_dom_sf"/>
</dbReference>
<dbReference type="EMBL" id="JACMSC010000011">
    <property type="protein sequence ID" value="KAG6500882.1"/>
    <property type="molecule type" value="Genomic_DNA"/>
</dbReference>
<evidence type="ECO:0000256" key="2">
    <source>
        <dbReference type="ARBA" id="ARBA00022737"/>
    </source>
</evidence>
<keyword evidence="10" id="KW-1185">Reference proteome</keyword>
<dbReference type="InterPro" id="IPR044961">
    <property type="entry name" value="MS5/SDI1"/>
</dbReference>
<dbReference type="GO" id="GO:0005634">
    <property type="term" value="C:nucleus"/>
    <property type="evidence" value="ECO:0007669"/>
    <property type="project" value="UniProtKB-SubCell"/>
</dbReference>
<keyword evidence="4" id="KW-0175">Coiled coil</keyword>
<keyword evidence="2" id="KW-0677">Repeat</keyword>
<evidence type="ECO:0000256" key="5">
    <source>
        <dbReference type="ARBA" id="ARBA00023242"/>
    </source>
</evidence>
<organism evidence="9 10">
    <name type="scientific">Zingiber officinale</name>
    <name type="common">Ginger</name>
    <name type="synonym">Amomum zingiber</name>
    <dbReference type="NCBI Taxonomy" id="94328"/>
    <lineage>
        <taxon>Eukaryota</taxon>
        <taxon>Viridiplantae</taxon>
        <taxon>Streptophyta</taxon>
        <taxon>Embryophyta</taxon>
        <taxon>Tracheophyta</taxon>
        <taxon>Spermatophyta</taxon>
        <taxon>Magnoliopsida</taxon>
        <taxon>Liliopsida</taxon>
        <taxon>Zingiberales</taxon>
        <taxon>Zingiberaceae</taxon>
        <taxon>Zingiber</taxon>
    </lineage>
</organism>
<evidence type="ECO:0000256" key="8">
    <source>
        <dbReference type="SAM" id="MobiDB-lite"/>
    </source>
</evidence>
<dbReference type="PANTHER" id="PTHR36326:SF7">
    <property type="entry name" value="PROTEIN POLLENLESS 3-LIKE 2"/>
    <property type="match status" value="1"/>
</dbReference>
<feature type="repeat" description="TPR" evidence="7">
    <location>
        <begin position="188"/>
        <end position="221"/>
    </location>
</feature>
<dbReference type="PROSITE" id="PS50005">
    <property type="entry name" value="TPR"/>
    <property type="match status" value="1"/>
</dbReference>
<feature type="region of interest" description="Disordered" evidence="8">
    <location>
        <begin position="421"/>
        <end position="445"/>
    </location>
</feature>
<accession>A0A8J5GHW4</accession>
<proteinExistence type="inferred from homology"/>
<reference evidence="9 10" key="1">
    <citation type="submission" date="2020-08" db="EMBL/GenBank/DDBJ databases">
        <title>Plant Genome Project.</title>
        <authorList>
            <person name="Zhang R.-G."/>
        </authorList>
    </citation>
    <scope>NUCLEOTIDE SEQUENCE [LARGE SCALE GENOMIC DNA]</scope>
    <source>
        <tissue evidence="9">Rhizome</tissue>
    </source>
</reference>
<evidence type="ECO:0000313" key="9">
    <source>
        <dbReference type="EMBL" id="KAG6500882.1"/>
    </source>
</evidence>
<evidence type="ECO:0000313" key="10">
    <source>
        <dbReference type="Proteomes" id="UP000734854"/>
    </source>
</evidence>
<dbReference type="SMART" id="SM00028">
    <property type="entry name" value="TPR"/>
    <property type="match status" value="1"/>
</dbReference>
<dbReference type="Proteomes" id="UP000734854">
    <property type="component" value="Unassembled WGS sequence"/>
</dbReference>
<comment type="similarity">
    <text evidence="6">Belongs to the MS5 protein family.</text>
</comment>
<dbReference type="AlphaFoldDB" id="A0A8J5GHW4"/>
<protein>
    <submittedName>
        <fullName evidence="9">Uncharacterized protein</fullName>
    </submittedName>
</protein>